<protein>
    <submittedName>
        <fullName evidence="1">Uncharacterized protein</fullName>
    </submittedName>
</protein>
<name>A0A413SGI4_9FIRM</name>
<dbReference type="Proteomes" id="UP000284465">
    <property type="component" value="Unassembled WGS sequence"/>
</dbReference>
<accession>A0A413SGI4</accession>
<sequence>MKRLSDKKFIEMKPDMDKVVAIRIKNGNFYFIGWMEEAEQYSIQIADDINECMLDRSELIVNGNVYEAITHCNGYDNLRYVWEKDSTGNLINTDDRKYDNAYQRFLSFVKCYERNGVASENDHDILLISEDEISNFSDLLRDGDYVWIVESVDA</sequence>
<evidence type="ECO:0000313" key="1">
    <source>
        <dbReference type="EMBL" id="RHA66310.1"/>
    </source>
</evidence>
<dbReference type="AlphaFoldDB" id="A0A413SGI4"/>
<gene>
    <name evidence="1" type="ORF">DW927_12295</name>
</gene>
<proteinExistence type="predicted"/>
<reference evidence="1 2" key="1">
    <citation type="submission" date="2018-08" db="EMBL/GenBank/DDBJ databases">
        <title>A genome reference for cultivated species of the human gut microbiota.</title>
        <authorList>
            <person name="Zou Y."/>
            <person name="Xue W."/>
            <person name="Luo G."/>
        </authorList>
    </citation>
    <scope>NUCLEOTIDE SEQUENCE [LARGE SCALE GENOMIC DNA]</scope>
    <source>
        <strain evidence="1 2">AM43-11</strain>
    </source>
</reference>
<evidence type="ECO:0000313" key="2">
    <source>
        <dbReference type="Proteomes" id="UP000284465"/>
    </source>
</evidence>
<organism evidence="1 2">
    <name type="scientific">Roseburia intestinalis</name>
    <dbReference type="NCBI Taxonomy" id="166486"/>
    <lineage>
        <taxon>Bacteria</taxon>
        <taxon>Bacillati</taxon>
        <taxon>Bacillota</taxon>
        <taxon>Clostridia</taxon>
        <taxon>Lachnospirales</taxon>
        <taxon>Lachnospiraceae</taxon>
        <taxon>Roseburia</taxon>
    </lineage>
</organism>
<dbReference type="RefSeq" id="WP_118591851.1">
    <property type="nucleotide sequence ID" value="NZ_QSFP01000013.1"/>
</dbReference>
<comment type="caution">
    <text evidence="1">The sequence shown here is derived from an EMBL/GenBank/DDBJ whole genome shotgun (WGS) entry which is preliminary data.</text>
</comment>
<dbReference type="EMBL" id="QSFP01000013">
    <property type="protein sequence ID" value="RHA66310.1"/>
    <property type="molecule type" value="Genomic_DNA"/>
</dbReference>